<dbReference type="GO" id="GO:0000028">
    <property type="term" value="P:ribosomal small subunit assembly"/>
    <property type="evidence" value="ECO:0007669"/>
    <property type="project" value="TreeGrafter"/>
</dbReference>
<reference evidence="6" key="1">
    <citation type="submission" date="2022-01" db="EMBL/GenBank/DDBJ databases">
        <title>Collection of gut derived symbiotic bacterial strains cultured from healthy donors.</title>
        <authorList>
            <person name="Lin H."/>
            <person name="Kohout C."/>
            <person name="Waligurski E."/>
            <person name="Pamer E.G."/>
        </authorList>
    </citation>
    <scope>NUCLEOTIDE SEQUENCE</scope>
    <source>
        <strain evidence="6">DFI.7.46</strain>
    </source>
</reference>
<evidence type="ECO:0000313" key="7">
    <source>
        <dbReference type="Proteomes" id="UP001200537"/>
    </source>
</evidence>
<feature type="domain" description="Ribosome maturation factor RimP N-terminal" evidence="4">
    <location>
        <begin position="16"/>
        <end position="90"/>
    </location>
</feature>
<dbReference type="RefSeq" id="WP_024058487.1">
    <property type="nucleotide sequence ID" value="NZ_JAGZVZ010000003.1"/>
</dbReference>
<dbReference type="PANTHER" id="PTHR33867">
    <property type="entry name" value="RIBOSOME MATURATION FACTOR RIMP"/>
    <property type="match status" value="1"/>
</dbReference>
<accession>A0AAJ1BBI8</accession>
<dbReference type="InterPro" id="IPR035956">
    <property type="entry name" value="RimP_N_sf"/>
</dbReference>
<evidence type="ECO:0000256" key="3">
    <source>
        <dbReference type="HAMAP-Rule" id="MF_01077"/>
    </source>
</evidence>
<proteinExistence type="inferred from homology"/>
<dbReference type="AlphaFoldDB" id="A0AAJ1BBI8"/>
<dbReference type="Proteomes" id="UP001200537">
    <property type="component" value="Unassembled WGS sequence"/>
</dbReference>
<evidence type="ECO:0000259" key="4">
    <source>
        <dbReference type="Pfam" id="PF02576"/>
    </source>
</evidence>
<evidence type="ECO:0000256" key="1">
    <source>
        <dbReference type="ARBA" id="ARBA00022490"/>
    </source>
</evidence>
<organism evidence="6 7">
    <name type="scientific">Varibaculum cambriense</name>
    <dbReference type="NCBI Taxonomy" id="184870"/>
    <lineage>
        <taxon>Bacteria</taxon>
        <taxon>Bacillati</taxon>
        <taxon>Actinomycetota</taxon>
        <taxon>Actinomycetes</taxon>
        <taxon>Actinomycetales</taxon>
        <taxon>Actinomycetaceae</taxon>
        <taxon>Varibaculum</taxon>
    </lineage>
</organism>
<evidence type="ECO:0000256" key="2">
    <source>
        <dbReference type="ARBA" id="ARBA00022517"/>
    </source>
</evidence>
<evidence type="ECO:0000313" key="6">
    <source>
        <dbReference type="EMBL" id="MCG4616907.1"/>
    </source>
</evidence>
<dbReference type="InterPro" id="IPR028989">
    <property type="entry name" value="RimP_N"/>
</dbReference>
<dbReference type="Gene3D" id="3.30.300.70">
    <property type="entry name" value="RimP-like superfamily, N-terminal"/>
    <property type="match status" value="1"/>
</dbReference>
<dbReference type="EMBL" id="JAKNHJ010000001">
    <property type="protein sequence ID" value="MCG4616907.1"/>
    <property type="molecule type" value="Genomic_DNA"/>
</dbReference>
<dbReference type="GO" id="GO:0006412">
    <property type="term" value="P:translation"/>
    <property type="evidence" value="ECO:0007669"/>
    <property type="project" value="TreeGrafter"/>
</dbReference>
<keyword evidence="1 3" id="KW-0963">Cytoplasm</keyword>
<dbReference type="InterPro" id="IPR036847">
    <property type="entry name" value="RimP_C_sf"/>
</dbReference>
<dbReference type="HAMAP" id="MF_01077">
    <property type="entry name" value="RimP"/>
    <property type="match status" value="1"/>
</dbReference>
<dbReference type="Pfam" id="PF17384">
    <property type="entry name" value="DUF150_C"/>
    <property type="match status" value="1"/>
</dbReference>
<dbReference type="GO" id="GO:0005829">
    <property type="term" value="C:cytosol"/>
    <property type="evidence" value="ECO:0007669"/>
    <property type="project" value="TreeGrafter"/>
</dbReference>
<evidence type="ECO:0000259" key="5">
    <source>
        <dbReference type="Pfam" id="PF17384"/>
    </source>
</evidence>
<dbReference type="InterPro" id="IPR028998">
    <property type="entry name" value="RimP_C"/>
</dbReference>
<comment type="function">
    <text evidence="3">Required for maturation of 30S ribosomal subunits.</text>
</comment>
<comment type="caution">
    <text evidence="6">The sequence shown here is derived from an EMBL/GenBank/DDBJ whole genome shotgun (WGS) entry which is preliminary data.</text>
</comment>
<dbReference type="PANTHER" id="PTHR33867:SF1">
    <property type="entry name" value="RIBOSOME MATURATION FACTOR RIMP"/>
    <property type="match status" value="1"/>
</dbReference>
<keyword evidence="2 3" id="KW-0690">Ribosome biogenesis</keyword>
<dbReference type="InterPro" id="IPR003728">
    <property type="entry name" value="Ribosome_maturation_RimP"/>
</dbReference>
<dbReference type="SUPFAM" id="SSF75420">
    <property type="entry name" value="YhbC-like, N-terminal domain"/>
    <property type="match status" value="1"/>
</dbReference>
<dbReference type="Pfam" id="PF02576">
    <property type="entry name" value="RimP_N"/>
    <property type="match status" value="1"/>
</dbReference>
<name>A0AAJ1BBI8_9ACTO</name>
<dbReference type="SUPFAM" id="SSF74942">
    <property type="entry name" value="YhbC-like, C-terminal domain"/>
    <property type="match status" value="1"/>
</dbReference>
<gene>
    <name evidence="3" type="primary">rimP</name>
    <name evidence="6" type="ORF">L0M99_00150</name>
</gene>
<comment type="similarity">
    <text evidence="3">Belongs to the RimP family.</text>
</comment>
<sequence>MTKPRTKLENELVDLLRPDCEAAGLYLEEVSLKRAGKYTRLVVTVDLPRGPGAVNEEQLSQVTLEISRHLDEADPIKGTYNLEVSTPGIERPLEEERQFSRAIGHRVKVKKCDGTREEGKLVDTTTEDIELETATGRRTIALTDIAHAQMVVQF</sequence>
<dbReference type="CDD" id="cd01734">
    <property type="entry name" value="YlxS_C"/>
    <property type="match status" value="1"/>
</dbReference>
<feature type="domain" description="Ribosome maturation factor RimP C-terminal" evidence="5">
    <location>
        <begin position="93"/>
        <end position="154"/>
    </location>
</feature>
<protein>
    <recommendedName>
        <fullName evidence="3">Ribosome maturation factor RimP</fullName>
    </recommendedName>
</protein>
<comment type="subcellular location">
    <subcellularLocation>
        <location evidence="3">Cytoplasm</location>
    </subcellularLocation>
</comment>